<dbReference type="InterPro" id="IPR001810">
    <property type="entry name" value="F-box_dom"/>
</dbReference>
<reference evidence="3" key="1">
    <citation type="submission" date="2015-04" db="UniProtKB">
        <authorList>
            <consortium name="EnsemblPlants"/>
        </authorList>
    </citation>
    <scope>IDENTIFICATION</scope>
</reference>
<dbReference type="AlphaFoldDB" id="A0A0E0K761"/>
<dbReference type="PROSITE" id="PS50181">
    <property type="entry name" value="FBOX"/>
    <property type="match status" value="1"/>
</dbReference>
<dbReference type="InterPro" id="IPR036047">
    <property type="entry name" value="F-box-like_dom_sf"/>
</dbReference>
<dbReference type="InterPro" id="IPR032675">
    <property type="entry name" value="LRR_dom_sf"/>
</dbReference>
<dbReference type="Pfam" id="PF00646">
    <property type="entry name" value="F-box"/>
    <property type="match status" value="1"/>
</dbReference>
<reference evidence="3" key="2">
    <citation type="submission" date="2018-05" db="EMBL/GenBank/DDBJ databases">
        <title>OpunRS2 (Oryza punctata Reference Sequence Version 2).</title>
        <authorList>
            <person name="Zhang J."/>
            <person name="Kudrna D."/>
            <person name="Lee S."/>
            <person name="Talag J."/>
            <person name="Welchert J."/>
            <person name="Wing R.A."/>
        </authorList>
    </citation>
    <scope>NUCLEOTIDE SEQUENCE [LARGE SCALE GENOMIC DNA]</scope>
</reference>
<organism evidence="3">
    <name type="scientific">Oryza punctata</name>
    <name type="common">Red rice</name>
    <dbReference type="NCBI Taxonomy" id="4537"/>
    <lineage>
        <taxon>Eukaryota</taxon>
        <taxon>Viridiplantae</taxon>
        <taxon>Streptophyta</taxon>
        <taxon>Embryophyta</taxon>
        <taxon>Tracheophyta</taxon>
        <taxon>Spermatophyta</taxon>
        <taxon>Magnoliopsida</taxon>
        <taxon>Liliopsida</taxon>
        <taxon>Poales</taxon>
        <taxon>Poaceae</taxon>
        <taxon>BOP clade</taxon>
        <taxon>Oryzoideae</taxon>
        <taxon>Oryzeae</taxon>
        <taxon>Oryzinae</taxon>
        <taxon>Oryza</taxon>
    </lineage>
</organism>
<dbReference type="InterPro" id="IPR044997">
    <property type="entry name" value="F-box_plant"/>
</dbReference>
<dbReference type="EnsemblPlants" id="OPUNC02G35220.2">
    <property type="protein sequence ID" value="OPUNC02G35220.2"/>
    <property type="gene ID" value="OPUNC02G35220"/>
</dbReference>
<dbReference type="eggNOG" id="KOG0342">
    <property type="taxonomic scope" value="Eukaryota"/>
</dbReference>
<evidence type="ECO:0000256" key="1">
    <source>
        <dbReference type="SAM" id="MobiDB-lite"/>
    </source>
</evidence>
<dbReference type="Pfam" id="PF23622">
    <property type="entry name" value="LRR_At1g61320_AtMIF1"/>
    <property type="match status" value="1"/>
</dbReference>
<sequence>MPCRRVGAAGEADVVVVFSGGADDRSPPPPAPTRRLHVIVVVRVPFPLSRCSGLRLRLLRHRSGSGGVRCRVQWPEPVADHARHTWASWRRWQWVRAGARRRRRCCDRRSSVDLPRATGLLPLRHDDHRPVTAFVPTPSNNNRIGEERRGVPGIETTPTDRHLYNKSIIRIASHQMAKNKKGRRNKPVCNPVKDKDRLTTMPNDVLINILERLDTADAIRTCTLCKRMTNLPAELSRIVVDANSFAPNKVAPNLLTLSDLFKMNGALADATDKLLNFRSQQIALRQLSLRFYLRYYDCLTIGKAVQHAMSTYNLETVEFIILTEKQGDFCEETDMLCFGKQFKTFLAAFPDAFAGLTRLQLQYLHFAEPDIPNLLTTCKQLKYLRLFSCLNQDDRAVLRIEHLQLVELDIIYGDFEFVELNCLPKLRRMAYDHWDCHGDPLSFGDVPLLSSLSLTNTSTGWQKNVRLSQLLSTVTSISDLLLNFESEKIWVHPECPKLLGPVFHKLQRVSFVDVPEGCSIDWTMFILEAAPSLKEICITIWDHWCNMKTEEDRREEGYAEKTDVEWESSAPDGFRHENLSKVTIYGFQPDDNLVGYVRRVMEVAVNLEEVSLYDRKVCEYCGDLDPKIKMKVSPSRYPRTMEKRDLLKNQIAEGLGMGWLDVIHFRS</sequence>
<proteinExistence type="predicted"/>
<evidence type="ECO:0000313" key="3">
    <source>
        <dbReference type="EnsemblPlants" id="OPUNC02G35220.2"/>
    </source>
</evidence>
<protein>
    <recommendedName>
        <fullName evidence="2">F-box domain-containing protein</fullName>
    </recommendedName>
</protein>
<dbReference type="SUPFAM" id="SSF52047">
    <property type="entry name" value="RNI-like"/>
    <property type="match status" value="1"/>
</dbReference>
<feature type="region of interest" description="Disordered" evidence="1">
    <location>
        <begin position="129"/>
        <end position="157"/>
    </location>
</feature>
<dbReference type="InterPro" id="IPR055357">
    <property type="entry name" value="LRR_At1g61320_AtMIF1"/>
</dbReference>
<dbReference type="OMA" id="RIASHQM"/>
<dbReference type="Proteomes" id="UP000026962">
    <property type="component" value="Chromosome 2"/>
</dbReference>
<dbReference type="Gene3D" id="3.80.10.10">
    <property type="entry name" value="Ribonuclease Inhibitor"/>
    <property type="match status" value="1"/>
</dbReference>
<dbReference type="STRING" id="4537.A0A0E0K761"/>
<dbReference type="PANTHER" id="PTHR32153">
    <property type="entry name" value="OJ000223_09.16 PROTEIN"/>
    <property type="match status" value="1"/>
</dbReference>
<feature type="region of interest" description="Disordered" evidence="1">
    <location>
        <begin position="175"/>
        <end position="194"/>
    </location>
</feature>
<dbReference type="Gramene" id="OPUNC02G35220.2">
    <property type="protein sequence ID" value="OPUNC02G35220.2"/>
    <property type="gene ID" value="OPUNC02G35220"/>
</dbReference>
<dbReference type="SUPFAM" id="SSF81383">
    <property type="entry name" value="F-box domain"/>
    <property type="match status" value="1"/>
</dbReference>
<name>A0A0E0K761_ORYPU</name>
<evidence type="ECO:0000313" key="4">
    <source>
        <dbReference type="Proteomes" id="UP000026962"/>
    </source>
</evidence>
<feature type="compositionally biased region" description="Basic residues" evidence="1">
    <location>
        <begin position="177"/>
        <end position="186"/>
    </location>
</feature>
<feature type="domain" description="F-box" evidence="2">
    <location>
        <begin position="195"/>
        <end position="242"/>
    </location>
</feature>
<keyword evidence="4" id="KW-1185">Reference proteome</keyword>
<accession>A0A0E0K761</accession>
<evidence type="ECO:0000259" key="2">
    <source>
        <dbReference type="PROSITE" id="PS50181"/>
    </source>
</evidence>